<name>A0ABZ2V656_9RHOB</name>
<reference evidence="3" key="1">
    <citation type="submission" date="2024-04" db="EMBL/GenBank/DDBJ databases">
        <title>Phylogenomic analyses of a clade within the roseobacter group suggest taxonomic reassignments of species of the genera Aestuariivita, Citreicella, Loktanella, Nautella, Pelagibaca, Ruegeria, Thalassobius, Thiobacimonas and Tropicibacter, and the proposal o.</title>
        <authorList>
            <person name="Jeon C.O."/>
        </authorList>
    </citation>
    <scope>NUCLEOTIDE SEQUENCE [LARGE SCALE GENOMIC DNA]</scope>
    <source>
        <strain evidence="3">BS5-3</strain>
    </source>
</reference>
<evidence type="ECO:0000313" key="2">
    <source>
        <dbReference type="EMBL" id="WZC50034.1"/>
    </source>
</evidence>
<sequence length="207" mass="22008">MRILSLVSAAALFAAQPVLAQSIDFGDDSSSWANDGECDDPRFEGSAMASPPLLNDDIRADATDCRKGFEAGQLTLRAEAGAQEINYGDDSSEWANDGECDDRRFIGSTMHSILNNEDVGRDASDCRDGVESGALIAWSMQDSLAATQCSAIDFGDDSGDYANDDECDDARFEGLGMASSVSPDYIGADASDCSRFCDAGIVSLRDY</sequence>
<feature type="chain" id="PRO_5046685316" evidence="1">
    <location>
        <begin position="21"/>
        <end position="207"/>
    </location>
</feature>
<proteinExistence type="predicted"/>
<organism evidence="2 3">
    <name type="scientific">Yoonia phaeophyticola</name>
    <dbReference type="NCBI Taxonomy" id="3137369"/>
    <lineage>
        <taxon>Bacteria</taxon>
        <taxon>Pseudomonadati</taxon>
        <taxon>Pseudomonadota</taxon>
        <taxon>Alphaproteobacteria</taxon>
        <taxon>Rhodobacterales</taxon>
        <taxon>Paracoccaceae</taxon>
        <taxon>Yoonia</taxon>
    </lineage>
</organism>
<dbReference type="EMBL" id="CP150951">
    <property type="protein sequence ID" value="WZC50034.1"/>
    <property type="molecule type" value="Genomic_DNA"/>
</dbReference>
<protein>
    <submittedName>
        <fullName evidence="2">Uncharacterized protein</fullName>
    </submittedName>
</protein>
<keyword evidence="1" id="KW-0732">Signal</keyword>
<gene>
    <name evidence="2" type="ORF">AABB29_05150</name>
</gene>
<accession>A0ABZ2V656</accession>
<evidence type="ECO:0000256" key="1">
    <source>
        <dbReference type="SAM" id="SignalP"/>
    </source>
</evidence>
<keyword evidence="3" id="KW-1185">Reference proteome</keyword>
<feature type="signal peptide" evidence="1">
    <location>
        <begin position="1"/>
        <end position="20"/>
    </location>
</feature>
<evidence type="ECO:0000313" key="3">
    <source>
        <dbReference type="Proteomes" id="UP001440612"/>
    </source>
</evidence>
<dbReference type="RefSeq" id="WP_341368144.1">
    <property type="nucleotide sequence ID" value="NZ_CP150951.2"/>
</dbReference>
<dbReference type="Proteomes" id="UP001440612">
    <property type="component" value="Chromosome"/>
</dbReference>